<dbReference type="InterPro" id="IPR036291">
    <property type="entry name" value="NAD(P)-bd_dom_sf"/>
</dbReference>
<dbReference type="AlphaFoldDB" id="A0A8H7P1N4"/>
<evidence type="ECO:0000313" key="4">
    <source>
        <dbReference type="EMBL" id="KAF9813503.1"/>
    </source>
</evidence>
<dbReference type="PROSITE" id="PS00092">
    <property type="entry name" value="N6_MTASE"/>
    <property type="match status" value="1"/>
</dbReference>
<feature type="domain" description="NAD-dependent epimerase/dehydratase" evidence="3">
    <location>
        <begin position="9"/>
        <end position="269"/>
    </location>
</feature>
<dbReference type="GO" id="GO:0008168">
    <property type="term" value="F:methyltransferase activity"/>
    <property type="evidence" value="ECO:0007669"/>
    <property type="project" value="InterPro"/>
</dbReference>
<dbReference type="Gene3D" id="3.40.50.720">
    <property type="entry name" value="NAD(P)-binding Rossmann-like Domain"/>
    <property type="match status" value="1"/>
</dbReference>
<proteinExistence type="inferred from homology"/>
<dbReference type="SUPFAM" id="SSF51735">
    <property type="entry name" value="NAD(P)-binding Rossmann-fold domains"/>
    <property type="match status" value="1"/>
</dbReference>
<evidence type="ECO:0000256" key="2">
    <source>
        <dbReference type="ARBA" id="ARBA00023445"/>
    </source>
</evidence>
<protein>
    <recommendedName>
        <fullName evidence="3">NAD-dependent epimerase/dehydratase domain-containing protein</fullName>
    </recommendedName>
</protein>
<dbReference type="InterPro" id="IPR001509">
    <property type="entry name" value="Epimerase_deHydtase"/>
</dbReference>
<evidence type="ECO:0000313" key="5">
    <source>
        <dbReference type="Proteomes" id="UP000639403"/>
    </source>
</evidence>
<reference evidence="4" key="2">
    <citation type="journal article" name="Front. Microbiol.">
        <title>Degradative Capacity of Two Strains of Rhodonia placenta: From Phenotype to Genotype.</title>
        <authorList>
            <person name="Kolle M."/>
            <person name="Horta M.A.C."/>
            <person name="Nowrousian M."/>
            <person name="Ohm R.A."/>
            <person name="Benz J.P."/>
            <person name="Pilgard A."/>
        </authorList>
    </citation>
    <scope>NUCLEOTIDE SEQUENCE</scope>
    <source>
        <strain evidence="4">FPRL280</strain>
    </source>
</reference>
<evidence type="ECO:0000256" key="1">
    <source>
        <dbReference type="ARBA" id="ARBA00023002"/>
    </source>
</evidence>
<gene>
    <name evidence="4" type="ORF">IEO21_05540</name>
</gene>
<sequence length="347" mass="38297">MPTITSGKVLVSGANGYVALWVVRSLLEHGYSVRATVRSESKGTHLRKIFASYSEKLELIVVPDITAAGAFDEAVQGVDAIEHTASPFHFKAEDPEEMNRPAVLGTTRMLESALAHGKAVKRIVVTSSCASVFNFPVPGKPRTFSEADWNDQMVEDVKKNGRNAHMYSKYCASKTLAERAAWEFVEKNKGKIGWDLVVLNPPYVYGPMLQEVSSPDALNESMQEWYDAVVKSAHPVKAYVGMASSEWVDVRDLAEAHTLSLQREAAGGERIIVSGGPWKWQDWVNAARKFGADVPEGDTSYDAATTVHLTRYDVSKAARIFGIKYHTMDETTKDIVADLKSRGWIKA</sequence>
<reference evidence="4" key="1">
    <citation type="submission" date="2020-11" db="EMBL/GenBank/DDBJ databases">
        <authorList>
            <person name="Koelle M."/>
            <person name="Horta M.A.C."/>
            <person name="Nowrousian M."/>
            <person name="Ohm R.A."/>
            <person name="Benz P."/>
            <person name="Pilgard A."/>
        </authorList>
    </citation>
    <scope>NUCLEOTIDE SEQUENCE</scope>
    <source>
        <strain evidence="4">FPRL280</strain>
    </source>
</reference>
<comment type="similarity">
    <text evidence="2">Belongs to the NAD(P)-dependent epimerase/dehydratase family. Dihydroflavonol-4-reductase subfamily.</text>
</comment>
<dbReference type="GO" id="GO:0032259">
    <property type="term" value="P:methylation"/>
    <property type="evidence" value="ECO:0007669"/>
    <property type="project" value="InterPro"/>
</dbReference>
<keyword evidence="1" id="KW-0560">Oxidoreductase</keyword>
<comment type="caution">
    <text evidence="4">The sequence shown here is derived from an EMBL/GenBank/DDBJ whole genome shotgun (WGS) entry which is preliminary data.</text>
</comment>
<dbReference type="GO" id="GO:0016616">
    <property type="term" value="F:oxidoreductase activity, acting on the CH-OH group of donors, NAD or NADP as acceptor"/>
    <property type="evidence" value="ECO:0007669"/>
    <property type="project" value="TreeGrafter"/>
</dbReference>
<dbReference type="PANTHER" id="PTHR10366:SF564">
    <property type="entry name" value="STEROL-4-ALPHA-CARBOXYLATE 3-DEHYDROGENASE, DECARBOXYLATING"/>
    <property type="match status" value="1"/>
</dbReference>
<dbReference type="GO" id="GO:0003676">
    <property type="term" value="F:nucleic acid binding"/>
    <property type="evidence" value="ECO:0007669"/>
    <property type="project" value="InterPro"/>
</dbReference>
<dbReference type="Pfam" id="PF01370">
    <property type="entry name" value="Epimerase"/>
    <property type="match status" value="1"/>
</dbReference>
<dbReference type="EMBL" id="JADOXO010000103">
    <property type="protein sequence ID" value="KAF9813503.1"/>
    <property type="molecule type" value="Genomic_DNA"/>
</dbReference>
<dbReference type="PANTHER" id="PTHR10366">
    <property type="entry name" value="NAD DEPENDENT EPIMERASE/DEHYDRATASE"/>
    <property type="match status" value="1"/>
</dbReference>
<organism evidence="4 5">
    <name type="scientific">Rhodonia placenta</name>
    <dbReference type="NCBI Taxonomy" id="104341"/>
    <lineage>
        <taxon>Eukaryota</taxon>
        <taxon>Fungi</taxon>
        <taxon>Dikarya</taxon>
        <taxon>Basidiomycota</taxon>
        <taxon>Agaricomycotina</taxon>
        <taxon>Agaricomycetes</taxon>
        <taxon>Polyporales</taxon>
        <taxon>Adustoporiaceae</taxon>
        <taxon>Rhodonia</taxon>
    </lineage>
</organism>
<accession>A0A8H7P1N4</accession>
<dbReference type="Proteomes" id="UP000639403">
    <property type="component" value="Unassembled WGS sequence"/>
</dbReference>
<evidence type="ECO:0000259" key="3">
    <source>
        <dbReference type="Pfam" id="PF01370"/>
    </source>
</evidence>
<dbReference type="InterPro" id="IPR002052">
    <property type="entry name" value="DNA_methylase_N6_adenine_CS"/>
</dbReference>
<dbReference type="InterPro" id="IPR050425">
    <property type="entry name" value="NAD(P)_dehydrat-like"/>
</dbReference>
<name>A0A8H7P1N4_9APHY</name>